<sequence>MNIGKLLAALIIAVTLAVAFGIGIMISKALYLLPSPWGIISNIVFGVLGLTAIVYVWLGKLEKKGGSEHGED</sequence>
<proteinExistence type="predicted"/>
<evidence type="ECO:0000256" key="1">
    <source>
        <dbReference type="SAM" id="Phobius"/>
    </source>
</evidence>
<keyword evidence="1" id="KW-0812">Transmembrane</keyword>
<reference evidence="2" key="1">
    <citation type="submission" date="2024-03" db="EMBL/GenBank/DDBJ databases">
        <title>Diverse circular DNA viruses in blood, oral, and fecal samples of captive lemurs.</title>
        <authorList>
            <person name="Paietta E.N."/>
            <person name="Kraberger S."/>
            <person name="Lund M.C."/>
            <person name="Custer J.M."/>
            <person name="Vargas K.M."/>
            <person name="Ehmke E.E."/>
            <person name="Yoder A.D."/>
            <person name="Varsani A."/>
        </authorList>
    </citation>
    <scope>NUCLEOTIDE SEQUENCE</scope>
    <source>
        <strain evidence="2">Duke_21_1</strain>
    </source>
</reference>
<keyword evidence="1" id="KW-1133">Transmembrane helix</keyword>
<evidence type="ECO:0000313" key="2">
    <source>
        <dbReference type="EMBL" id="XCD03612.1"/>
    </source>
</evidence>
<name>A0AAU8AVY4_9CAUD</name>
<accession>A0AAU8AVY4</accession>
<protein>
    <submittedName>
        <fullName evidence="2">Uncharacterized protein</fullName>
    </submittedName>
</protein>
<dbReference type="EMBL" id="PP511379">
    <property type="protein sequence ID" value="XCD03612.1"/>
    <property type="molecule type" value="Genomic_DNA"/>
</dbReference>
<keyword evidence="1" id="KW-0472">Membrane</keyword>
<organism evidence="2">
    <name type="scientific">Dulem virus 40</name>
    <dbReference type="NCBI Taxonomy" id="3145758"/>
    <lineage>
        <taxon>Viruses</taxon>
        <taxon>Duplodnaviria</taxon>
        <taxon>Heunggongvirae</taxon>
        <taxon>Uroviricota</taxon>
        <taxon>Caudoviricetes</taxon>
    </lineage>
</organism>
<feature type="transmembrane region" description="Helical" evidence="1">
    <location>
        <begin position="37"/>
        <end position="58"/>
    </location>
</feature>